<dbReference type="InterPro" id="IPR001962">
    <property type="entry name" value="Asn_synthase"/>
</dbReference>
<evidence type="ECO:0000256" key="4">
    <source>
        <dbReference type="ARBA" id="ARBA00048741"/>
    </source>
</evidence>
<dbReference type="Proteomes" id="UP000619260">
    <property type="component" value="Unassembled WGS sequence"/>
</dbReference>
<keyword evidence="9" id="KW-1185">Reference proteome</keyword>
<feature type="binding site" evidence="5">
    <location>
        <position position="247"/>
    </location>
    <ligand>
        <name>ATP</name>
        <dbReference type="ChEBI" id="CHEBI:30616"/>
    </ligand>
</feature>
<dbReference type="AlphaFoldDB" id="A0A8J3YW41"/>
<dbReference type="GO" id="GO:0006529">
    <property type="term" value="P:asparagine biosynthetic process"/>
    <property type="evidence" value="ECO:0007669"/>
    <property type="project" value="UniProtKB-KW"/>
</dbReference>
<evidence type="ECO:0000313" key="8">
    <source>
        <dbReference type="EMBL" id="GIJ51752.1"/>
    </source>
</evidence>
<dbReference type="InterPro" id="IPR029055">
    <property type="entry name" value="Ntn_hydrolases_N"/>
</dbReference>
<evidence type="ECO:0000259" key="6">
    <source>
        <dbReference type="Pfam" id="PF00733"/>
    </source>
</evidence>
<comment type="pathway">
    <text evidence="1">Amino-acid biosynthesis; L-asparagine biosynthesis; L-asparagine from L-aspartate (L-Gln route): step 1/1.</text>
</comment>
<dbReference type="EC" id="6.3.5.4" evidence="2"/>
<keyword evidence="3" id="KW-0028">Amino-acid biosynthesis</keyword>
<reference evidence="8" key="1">
    <citation type="submission" date="2021-01" db="EMBL/GenBank/DDBJ databases">
        <title>Whole genome shotgun sequence of Virgisporangium aliadipatigenens NBRC 105644.</title>
        <authorList>
            <person name="Komaki H."/>
            <person name="Tamura T."/>
        </authorList>
    </citation>
    <scope>NUCLEOTIDE SEQUENCE</scope>
    <source>
        <strain evidence="8">NBRC 105644</strain>
    </source>
</reference>
<keyword evidence="5" id="KW-0547">Nucleotide-binding</keyword>
<evidence type="ECO:0000256" key="1">
    <source>
        <dbReference type="ARBA" id="ARBA00005187"/>
    </source>
</evidence>
<gene>
    <name evidence="8" type="ORF">Val02_86380</name>
</gene>
<dbReference type="InterPro" id="IPR051786">
    <property type="entry name" value="ASN_synthetase/amidase"/>
</dbReference>
<dbReference type="Pfam" id="PF13537">
    <property type="entry name" value="GATase_7"/>
    <property type="match status" value="1"/>
</dbReference>
<dbReference type="InterPro" id="IPR017932">
    <property type="entry name" value="GATase_2_dom"/>
</dbReference>
<comment type="caution">
    <text evidence="8">The sequence shown here is derived from an EMBL/GenBank/DDBJ whole genome shotgun (WGS) entry which is preliminary data.</text>
</comment>
<protein>
    <recommendedName>
        <fullName evidence="2">asparagine synthase (glutamine-hydrolyzing)</fullName>
        <ecNumber evidence="2">6.3.5.4</ecNumber>
    </recommendedName>
</protein>
<dbReference type="EMBL" id="BOPF01000054">
    <property type="protein sequence ID" value="GIJ51752.1"/>
    <property type="molecule type" value="Genomic_DNA"/>
</dbReference>
<dbReference type="Pfam" id="PF00733">
    <property type="entry name" value="Asn_synthase"/>
    <property type="match status" value="1"/>
</dbReference>
<accession>A0A8J3YW41</accession>
<evidence type="ECO:0000259" key="7">
    <source>
        <dbReference type="Pfam" id="PF13537"/>
    </source>
</evidence>
<keyword evidence="3" id="KW-0061">Asparagine biosynthesis</keyword>
<dbReference type="SUPFAM" id="SSF52402">
    <property type="entry name" value="Adenine nucleotide alpha hydrolases-like"/>
    <property type="match status" value="1"/>
</dbReference>
<feature type="binding site" evidence="5">
    <location>
        <position position="90"/>
    </location>
    <ligand>
        <name>L-glutamine</name>
        <dbReference type="ChEBI" id="CHEBI:58359"/>
    </ligand>
</feature>
<dbReference type="GO" id="GO:0005829">
    <property type="term" value="C:cytosol"/>
    <property type="evidence" value="ECO:0007669"/>
    <property type="project" value="TreeGrafter"/>
</dbReference>
<dbReference type="RefSeq" id="WP_203905150.1">
    <property type="nucleotide sequence ID" value="NZ_BOPF01000054.1"/>
</dbReference>
<organism evidence="8 9">
    <name type="scientific">Virgisporangium aliadipatigenens</name>
    <dbReference type="NCBI Taxonomy" id="741659"/>
    <lineage>
        <taxon>Bacteria</taxon>
        <taxon>Bacillati</taxon>
        <taxon>Actinomycetota</taxon>
        <taxon>Actinomycetes</taxon>
        <taxon>Micromonosporales</taxon>
        <taxon>Micromonosporaceae</taxon>
        <taxon>Virgisporangium</taxon>
    </lineage>
</organism>
<evidence type="ECO:0000256" key="3">
    <source>
        <dbReference type="ARBA" id="ARBA00022888"/>
    </source>
</evidence>
<proteinExistence type="predicted"/>
<sequence>MSGVYGAVGLDGRPLGARELAGLREIIAPLGPDTGDPWSGRPGRLGAALGAVGTAPLSTVDGDLAVVADAVLEDRRGLAGVLGLPADAPDATFVCAAYRRWGPECVAHLRGGFAFAVADARRGGVFIARDRLGIRPLHVYRTPRELVFASTAFALTGWDAVGSTVDEVRVAAFLYATFEPERTWVAGVRPVPPATALWVDGSGVHTRRYWRPALDATGPGRDHAQALREALAAAVADRAERGPVGVLLSGGLDSGSVAALAAAHGIVRTYTSVPAPDWNVPAVGNTVVDESELVRDLAARHPHLRPSFMDSRGIPLLDGHEESFAAGGTPAHNVLNVTWTRAFHARAAADGVRVLLHGGGGNFFFSPDEPGWLAALVRRGRWRTAAREAAHWSRVRGIPLRSVLRGPLLAELVPAAVRKRRQAAWTSAALRADGWLRPERRHLITDERLGATADFAWFASPVVLDALAAQAEFAAAEEARWGLCVSDPTLDLRVVEAACAQPAWLRRSAGQTRAVCRAATAGLLPDSIRLARGRGIQVADWSDRIADARPELLTEVAAARENPLVSGLVDLDAIAGTLAEWPGSEPSPIHRGGLLRALLASRYIRWFEEHSRPKARNLPFV</sequence>
<keyword evidence="5" id="KW-0067">ATP-binding</keyword>
<dbReference type="GO" id="GO:0004066">
    <property type="term" value="F:asparagine synthase (glutamine-hydrolyzing) activity"/>
    <property type="evidence" value="ECO:0007669"/>
    <property type="project" value="UniProtKB-EC"/>
</dbReference>
<dbReference type="Gene3D" id="3.40.50.620">
    <property type="entry name" value="HUPs"/>
    <property type="match status" value="1"/>
</dbReference>
<feature type="domain" description="Glutamine amidotransferase type-2" evidence="7">
    <location>
        <begin position="53"/>
        <end position="155"/>
    </location>
</feature>
<dbReference type="PANTHER" id="PTHR43284">
    <property type="entry name" value="ASPARAGINE SYNTHETASE (GLUTAMINE-HYDROLYZING)"/>
    <property type="match status" value="1"/>
</dbReference>
<dbReference type="InterPro" id="IPR014729">
    <property type="entry name" value="Rossmann-like_a/b/a_fold"/>
</dbReference>
<comment type="catalytic activity">
    <reaction evidence="4">
        <text>L-aspartate + L-glutamine + ATP + H2O = L-asparagine + L-glutamate + AMP + diphosphate + H(+)</text>
        <dbReference type="Rhea" id="RHEA:12228"/>
        <dbReference type="ChEBI" id="CHEBI:15377"/>
        <dbReference type="ChEBI" id="CHEBI:15378"/>
        <dbReference type="ChEBI" id="CHEBI:29985"/>
        <dbReference type="ChEBI" id="CHEBI:29991"/>
        <dbReference type="ChEBI" id="CHEBI:30616"/>
        <dbReference type="ChEBI" id="CHEBI:33019"/>
        <dbReference type="ChEBI" id="CHEBI:58048"/>
        <dbReference type="ChEBI" id="CHEBI:58359"/>
        <dbReference type="ChEBI" id="CHEBI:456215"/>
        <dbReference type="EC" id="6.3.5.4"/>
    </reaction>
</comment>
<dbReference type="GO" id="GO:0005524">
    <property type="term" value="F:ATP binding"/>
    <property type="evidence" value="ECO:0007669"/>
    <property type="project" value="UniProtKB-KW"/>
</dbReference>
<dbReference type="PANTHER" id="PTHR43284:SF1">
    <property type="entry name" value="ASPARAGINE SYNTHETASE"/>
    <property type="match status" value="1"/>
</dbReference>
<evidence type="ECO:0000256" key="5">
    <source>
        <dbReference type="PIRSR" id="PIRSR001589-2"/>
    </source>
</evidence>
<evidence type="ECO:0000313" key="9">
    <source>
        <dbReference type="Proteomes" id="UP000619260"/>
    </source>
</evidence>
<dbReference type="Gene3D" id="3.60.20.10">
    <property type="entry name" value="Glutamine Phosphoribosylpyrophosphate, subunit 1, domain 1"/>
    <property type="match status" value="1"/>
</dbReference>
<dbReference type="SUPFAM" id="SSF56235">
    <property type="entry name" value="N-terminal nucleophile aminohydrolases (Ntn hydrolases)"/>
    <property type="match status" value="1"/>
</dbReference>
<evidence type="ECO:0000256" key="2">
    <source>
        <dbReference type="ARBA" id="ARBA00012737"/>
    </source>
</evidence>
<feature type="domain" description="Asparagine synthetase" evidence="6">
    <location>
        <begin position="227"/>
        <end position="578"/>
    </location>
</feature>
<name>A0A8J3YW41_9ACTN</name>